<evidence type="ECO:0000256" key="6">
    <source>
        <dbReference type="SAM" id="Phobius"/>
    </source>
</evidence>
<evidence type="ECO:0000256" key="4">
    <source>
        <dbReference type="ARBA" id="ARBA00022989"/>
    </source>
</evidence>
<dbReference type="Pfam" id="PF00482">
    <property type="entry name" value="T2SSF"/>
    <property type="match status" value="1"/>
</dbReference>
<keyword evidence="3 6" id="KW-0812">Transmembrane</keyword>
<feature type="transmembrane region" description="Helical" evidence="6">
    <location>
        <begin position="47"/>
        <end position="66"/>
    </location>
</feature>
<keyword evidence="4 6" id="KW-1133">Transmembrane helix</keyword>
<organism evidence="8 9">
    <name type="scientific">Actinocorallia herbida</name>
    <dbReference type="NCBI Taxonomy" id="58109"/>
    <lineage>
        <taxon>Bacteria</taxon>
        <taxon>Bacillati</taxon>
        <taxon>Actinomycetota</taxon>
        <taxon>Actinomycetes</taxon>
        <taxon>Streptosporangiales</taxon>
        <taxon>Thermomonosporaceae</taxon>
        <taxon>Actinocorallia</taxon>
    </lineage>
</organism>
<feature type="transmembrane region" description="Helical" evidence="6">
    <location>
        <begin position="222"/>
        <end position="242"/>
    </location>
</feature>
<evidence type="ECO:0000313" key="8">
    <source>
        <dbReference type="EMBL" id="ROO90101.1"/>
    </source>
</evidence>
<comment type="caution">
    <text evidence="8">The sequence shown here is derived from an EMBL/GenBank/DDBJ whole genome shotgun (WGS) entry which is preliminary data.</text>
</comment>
<gene>
    <name evidence="8" type="ORF">EDD29_7817</name>
</gene>
<sequence length="307" mass="32641">MILGIDVLYALFAGGLACAGLCALVMAVRGTPVKPGQTARKRSREDLLRALGTRTGIAVIAGFAALVLTQWVVVAVGIGLLVLGWDAVAGGAAEERRSMARLEGLANWAESLRDTIAGAVGLEQAIPSSVRAAAPALQPALRALVDRMHTRVPLPEALRRFAEDLDDASADLIIAALMLNARLRGPGLREMLGALAASARTELEMRRRVNAYRAMTRRSVQIVVGFSVGFALLVSVFNPSYVEPYNSFVGQIVLASVVGLYALGFFWLRRLAKFQAPERLLGATDAEPAETGRPLRGRAAMDAGVGR</sequence>
<feature type="transmembrane region" description="Helical" evidence="6">
    <location>
        <begin position="72"/>
        <end position="93"/>
    </location>
</feature>
<reference evidence="8 9" key="1">
    <citation type="submission" date="2018-11" db="EMBL/GenBank/DDBJ databases">
        <title>Sequencing the genomes of 1000 actinobacteria strains.</title>
        <authorList>
            <person name="Klenk H.-P."/>
        </authorList>
    </citation>
    <scope>NUCLEOTIDE SEQUENCE [LARGE SCALE GENOMIC DNA]</scope>
    <source>
        <strain evidence="8 9">DSM 44254</strain>
    </source>
</reference>
<dbReference type="AlphaFoldDB" id="A0A3N1D9C1"/>
<dbReference type="PANTHER" id="PTHR35007">
    <property type="entry name" value="INTEGRAL MEMBRANE PROTEIN-RELATED"/>
    <property type="match status" value="1"/>
</dbReference>
<keyword evidence="2" id="KW-1003">Cell membrane</keyword>
<dbReference type="InterPro" id="IPR018076">
    <property type="entry name" value="T2SS_GspF_dom"/>
</dbReference>
<comment type="subcellular location">
    <subcellularLocation>
        <location evidence="1">Cell membrane</location>
        <topology evidence="1">Multi-pass membrane protein</topology>
    </subcellularLocation>
</comment>
<accession>A0A3N1D9C1</accession>
<dbReference type="RefSeq" id="WP_246053221.1">
    <property type="nucleotide sequence ID" value="NZ_RJKE01000001.1"/>
</dbReference>
<keyword evidence="9" id="KW-1185">Reference proteome</keyword>
<evidence type="ECO:0000259" key="7">
    <source>
        <dbReference type="Pfam" id="PF00482"/>
    </source>
</evidence>
<evidence type="ECO:0000256" key="3">
    <source>
        <dbReference type="ARBA" id="ARBA00022692"/>
    </source>
</evidence>
<evidence type="ECO:0000256" key="1">
    <source>
        <dbReference type="ARBA" id="ARBA00004651"/>
    </source>
</evidence>
<evidence type="ECO:0000256" key="5">
    <source>
        <dbReference type="ARBA" id="ARBA00023136"/>
    </source>
</evidence>
<protein>
    <submittedName>
        <fullName evidence="8">Type II secretion system (T2SS) protein F</fullName>
    </submittedName>
</protein>
<evidence type="ECO:0000256" key="2">
    <source>
        <dbReference type="ARBA" id="ARBA00022475"/>
    </source>
</evidence>
<dbReference type="Proteomes" id="UP000272400">
    <property type="component" value="Unassembled WGS sequence"/>
</dbReference>
<feature type="transmembrane region" description="Helical" evidence="6">
    <location>
        <begin position="6"/>
        <end position="27"/>
    </location>
</feature>
<dbReference type="PANTHER" id="PTHR35007:SF3">
    <property type="entry name" value="POSSIBLE CONSERVED ALANINE RICH MEMBRANE PROTEIN"/>
    <property type="match status" value="1"/>
</dbReference>
<dbReference type="EMBL" id="RJKE01000001">
    <property type="protein sequence ID" value="ROO90101.1"/>
    <property type="molecule type" value="Genomic_DNA"/>
</dbReference>
<evidence type="ECO:0000313" key="9">
    <source>
        <dbReference type="Proteomes" id="UP000272400"/>
    </source>
</evidence>
<dbReference type="GO" id="GO:0005886">
    <property type="term" value="C:plasma membrane"/>
    <property type="evidence" value="ECO:0007669"/>
    <property type="project" value="UniProtKB-SubCell"/>
</dbReference>
<feature type="domain" description="Type II secretion system protein GspF" evidence="7">
    <location>
        <begin position="109"/>
        <end position="234"/>
    </location>
</feature>
<keyword evidence="5 6" id="KW-0472">Membrane</keyword>
<proteinExistence type="predicted"/>
<feature type="transmembrane region" description="Helical" evidence="6">
    <location>
        <begin position="248"/>
        <end position="268"/>
    </location>
</feature>
<name>A0A3N1D9C1_9ACTN</name>